<dbReference type="PANTHER" id="PTHR40088">
    <property type="entry name" value="PECTATE LYASE (EUROFUNG)"/>
    <property type="match status" value="1"/>
</dbReference>
<dbReference type="InterPro" id="IPR052052">
    <property type="entry name" value="Polysaccharide_Lyase_9"/>
</dbReference>
<keyword evidence="3 4" id="KW-0732">Signal</keyword>
<sequence>MKTIISCLFFVLLTGCASVLTQPESQEIYVATNGYHGNGSFEHPYRTIQEAVDVAQAGDTIYIRGGSYHEKIIIKNSGKKNQPITLRNYQQETVVIDGSQQKTTKELDGLLIIKNQQYITLDGLSFVNFSSDNENVPTGVLLTGTSHHIIVNQCRISNITTKNPNPEQANAHALAVYGTDSVQAIHHIEITNCEISQNILGLSETVVLNGNVENFNIARNKIHDNDNIGIDMIGFEGTASQNDFARDGFCEENELWNNSTTNNPSYNEASAASIYVDGGRNIVIQRNVIWASDIGVEAASEHQNKTTKQIVIRNNLIYDCLEIAGIAFGGYDEQKGSATEIKIYNNTLVNNAAHIFVQEHAQVTSNEIINNIFYLGEAYEGDLTQIKHTPNFYQQPKFVDEKKHNFHLRKDSSARNTGIISQWVGDDDLDGNSRINDKKINFGAYQ</sequence>
<dbReference type="PANTHER" id="PTHR40088:SF2">
    <property type="entry name" value="SECRETED SUGAR HYDROLASE"/>
    <property type="match status" value="1"/>
</dbReference>
<feature type="signal peptide" evidence="4">
    <location>
        <begin position="1"/>
        <end position="21"/>
    </location>
</feature>
<evidence type="ECO:0000256" key="2">
    <source>
        <dbReference type="ARBA" id="ARBA00022525"/>
    </source>
</evidence>
<feature type="chain" id="PRO_5045073865" description="DUF1565 domain-containing protein" evidence="4">
    <location>
        <begin position="22"/>
        <end position="446"/>
    </location>
</feature>
<dbReference type="SMART" id="SM00710">
    <property type="entry name" value="PbH1"/>
    <property type="match status" value="6"/>
</dbReference>
<keyword evidence="2" id="KW-0964">Secreted</keyword>
<keyword evidence="6" id="KW-1185">Reference proteome</keyword>
<comment type="subcellular location">
    <subcellularLocation>
        <location evidence="1">Secreted</location>
    </subcellularLocation>
</comment>
<evidence type="ECO:0000256" key="4">
    <source>
        <dbReference type="SAM" id="SignalP"/>
    </source>
</evidence>
<evidence type="ECO:0000313" key="5">
    <source>
        <dbReference type="EMBL" id="WYJ77191.1"/>
    </source>
</evidence>
<evidence type="ECO:0000313" key="6">
    <source>
        <dbReference type="Proteomes" id="UP000664701"/>
    </source>
</evidence>
<proteinExistence type="predicted"/>
<reference evidence="5 6" key="2">
    <citation type="submission" date="2024-03" db="EMBL/GenBank/DDBJ databases">
        <title>The Genome Sequence of Enterococcus sp. DIV2402.</title>
        <authorList>
            <consortium name="The Broad Institute Genomics Platform"/>
            <consortium name="The Broad Institute Microbial Omics Core"/>
            <consortium name="The Broad Institute Genomic Center for Infectious Diseases"/>
            <person name="Earl A."/>
            <person name="Manson A."/>
            <person name="Gilmore M."/>
            <person name="Schwartman J."/>
            <person name="Shea T."/>
            <person name="Abouelleil A."/>
            <person name="Cao P."/>
            <person name="Chapman S."/>
            <person name="Cusick C."/>
            <person name="Young S."/>
            <person name="Neafsey D."/>
            <person name="Nusbaum C."/>
            <person name="Birren B."/>
        </authorList>
    </citation>
    <scope>NUCLEOTIDE SEQUENCE [LARGE SCALE GENOMIC DNA]</scope>
    <source>
        <strain evidence="5 6">DIV2402</strain>
    </source>
</reference>
<dbReference type="Gene3D" id="2.160.20.10">
    <property type="entry name" value="Single-stranded right-handed beta-helix, Pectin lyase-like"/>
    <property type="match status" value="1"/>
</dbReference>
<reference evidence="5 6" key="1">
    <citation type="submission" date="2021-03" db="EMBL/GenBank/DDBJ databases">
        <authorList>
            <person name="Gilmore M.S."/>
            <person name="Schwartzman J."/>
            <person name="Van Tyne D."/>
            <person name="Martin M."/>
            <person name="Earl A.M."/>
            <person name="Manson A.L."/>
            <person name="Straub T."/>
            <person name="Salamzade R."/>
            <person name="Saavedra J."/>
            <person name="Lebreton F."/>
            <person name="Prichula J."/>
            <person name="Schaufler K."/>
            <person name="Gaca A."/>
            <person name="Sgardioli B."/>
            <person name="Wagenaar J."/>
            <person name="Strong T."/>
        </authorList>
    </citation>
    <scope>NUCLEOTIDE SEQUENCE [LARGE SCALE GENOMIC DNA]</scope>
    <source>
        <strain evidence="5 6">DIV2402</strain>
    </source>
</reference>
<evidence type="ECO:0000256" key="1">
    <source>
        <dbReference type="ARBA" id="ARBA00004613"/>
    </source>
</evidence>
<dbReference type="RefSeq" id="WP_243430779.1">
    <property type="nucleotide sequence ID" value="NZ_CP147251.1"/>
</dbReference>
<dbReference type="Proteomes" id="UP000664701">
    <property type="component" value="Chromosome"/>
</dbReference>
<dbReference type="PROSITE" id="PS51257">
    <property type="entry name" value="PROKAR_LIPOPROTEIN"/>
    <property type="match status" value="1"/>
</dbReference>
<gene>
    <name evidence="5" type="ORF">DOK78_001829</name>
</gene>
<organism evidence="5 6">
    <name type="scientific">Candidatus Enterococcus lowellii</name>
    <dbReference type="NCBI Taxonomy" id="2230877"/>
    <lineage>
        <taxon>Bacteria</taxon>
        <taxon>Bacillati</taxon>
        <taxon>Bacillota</taxon>
        <taxon>Bacilli</taxon>
        <taxon>Lactobacillales</taxon>
        <taxon>Enterococcaceae</taxon>
        <taxon>Enterococcus</taxon>
    </lineage>
</organism>
<name>A0ABZ2SN01_9ENTE</name>
<dbReference type="InterPro" id="IPR011050">
    <property type="entry name" value="Pectin_lyase_fold/virulence"/>
</dbReference>
<dbReference type="InterPro" id="IPR006626">
    <property type="entry name" value="PbH1"/>
</dbReference>
<protein>
    <recommendedName>
        <fullName evidence="7">DUF1565 domain-containing protein</fullName>
    </recommendedName>
</protein>
<evidence type="ECO:0000256" key="3">
    <source>
        <dbReference type="ARBA" id="ARBA00022729"/>
    </source>
</evidence>
<accession>A0ABZ2SN01</accession>
<dbReference type="EMBL" id="CP147251">
    <property type="protein sequence ID" value="WYJ77191.1"/>
    <property type="molecule type" value="Genomic_DNA"/>
</dbReference>
<evidence type="ECO:0008006" key="7">
    <source>
        <dbReference type="Google" id="ProtNLM"/>
    </source>
</evidence>
<dbReference type="InterPro" id="IPR012334">
    <property type="entry name" value="Pectin_lyas_fold"/>
</dbReference>
<dbReference type="SUPFAM" id="SSF51126">
    <property type="entry name" value="Pectin lyase-like"/>
    <property type="match status" value="1"/>
</dbReference>